<evidence type="ECO:0000256" key="6">
    <source>
        <dbReference type="ARBA" id="ARBA00022989"/>
    </source>
</evidence>
<evidence type="ECO:0000256" key="5">
    <source>
        <dbReference type="ARBA" id="ARBA00022692"/>
    </source>
</evidence>
<feature type="transmembrane region" description="Helical" evidence="9">
    <location>
        <begin position="47"/>
        <end position="66"/>
    </location>
</feature>
<dbReference type="Proteomes" id="UP000094795">
    <property type="component" value="Unassembled WGS sequence"/>
</dbReference>
<evidence type="ECO:0000256" key="4">
    <source>
        <dbReference type="ARBA" id="ARBA00022519"/>
    </source>
</evidence>
<name>A0A1C1YY70_9HYPH</name>
<proteinExistence type="inferred from homology"/>
<keyword evidence="5 9" id="KW-0812">Transmembrane</keyword>
<keyword evidence="4 9" id="KW-0997">Cell inner membrane</keyword>
<evidence type="ECO:0000313" key="12">
    <source>
        <dbReference type="Proteomes" id="UP000094795"/>
    </source>
</evidence>
<dbReference type="EMBL" id="LQZT01000007">
    <property type="protein sequence ID" value="OCW58359.1"/>
    <property type="molecule type" value="Genomic_DNA"/>
</dbReference>
<keyword evidence="3" id="KW-1003">Cell membrane</keyword>
<feature type="domain" description="Tripartite ATP-independent periplasmic transporters DctQ component" evidence="10">
    <location>
        <begin position="23"/>
        <end position="147"/>
    </location>
</feature>
<dbReference type="PANTHER" id="PTHR35011:SF2">
    <property type="entry name" value="2,3-DIKETO-L-GULONATE TRAP TRANSPORTER SMALL PERMEASE PROTEIN YIAM"/>
    <property type="match status" value="1"/>
</dbReference>
<evidence type="ECO:0000256" key="3">
    <source>
        <dbReference type="ARBA" id="ARBA00022475"/>
    </source>
</evidence>
<sequence length="165" mass="18535">MQMFERQFVRVNEWLVLLILAAMTVIVFTNVALRYLTNYSLIWAEEVARYLMIWMTFVGAGLVLRAGGHVAITNLHDLVPPPVKRALRIVVAMILLGFFAGMVWFGHDYMTRMGRQLTPATRVPFHFIYAAMPVGFALLIVHFLLVLRHYVATGGSADDRPAGGG</sequence>
<comment type="similarity">
    <text evidence="8 9">Belongs to the TRAP transporter small permease family.</text>
</comment>
<organism evidence="11 12">
    <name type="scientific">Hoeflea olei</name>
    <dbReference type="NCBI Taxonomy" id="1480615"/>
    <lineage>
        <taxon>Bacteria</taxon>
        <taxon>Pseudomonadati</taxon>
        <taxon>Pseudomonadota</taxon>
        <taxon>Alphaproteobacteria</taxon>
        <taxon>Hyphomicrobiales</taxon>
        <taxon>Rhizobiaceae</taxon>
        <taxon>Hoeflea</taxon>
    </lineage>
</organism>
<protein>
    <recommendedName>
        <fullName evidence="9">TRAP transporter small permease protein</fullName>
    </recommendedName>
</protein>
<comment type="function">
    <text evidence="9">Part of the tripartite ATP-independent periplasmic (TRAP) transport system.</text>
</comment>
<dbReference type="RefSeq" id="WP_066176643.1">
    <property type="nucleotide sequence ID" value="NZ_LQZT01000007.1"/>
</dbReference>
<dbReference type="Pfam" id="PF04290">
    <property type="entry name" value="DctQ"/>
    <property type="match status" value="1"/>
</dbReference>
<feature type="transmembrane region" description="Helical" evidence="9">
    <location>
        <begin position="86"/>
        <end position="107"/>
    </location>
</feature>
<evidence type="ECO:0000313" key="11">
    <source>
        <dbReference type="EMBL" id="OCW58359.1"/>
    </source>
</evidence>
<evidence type="ECO:0000256" key="1">
    <source>
        <dbReference type="ARBA" id="ARBA00004429"/>
    </source>
</evidence>
<dbReference type="STRING" id="1480615.AWJ14_13580"/>
<reference evidence="11 12" key="1">
    <citation type="submission" date="2015-12" db="EMBL/GenBank/DDBJ databases">
        <authorList>
            <person name="Shamseldin A."/>
            <person name="Moawad H."/>
            <person name="Abd El-Rahim W.M."/>
            <person name="Sadowsky M.J."/>
        </authorList>
    </citation>
    <scope>NUCLEOTIDE SEQUENCE [LARGE SCALE GENOMIC DNA]</scope>
    <source>
        <strain evidence="11 12">JC234</strain>
    </source>
</reference>
<evidence type="ECO:0000259" key="10">
    <source>
        <dbReference type="Pfam" id="PF04290"/>
    </source>
</evidence>
<accession>A0A1C1YY70</accession>
<feature type="transmembrane region" description="Helical" evidence="9">
    <location>
        <begin position="127"/>
        <end position="147"/>
    </location>
</feature>
<keyword evidence="2 9" id="KW-0813">Transport</keyword>
<dbReference type="OrthoDB" id="8449485at2"/>
<dbReference type="GO" id="GO:0005886">
    <property type="term" value="C:plasma membrane"/>
    <property type="evidence" value="ECO:0007669"/>
    <property type="project" value="UniProtKB-SubCell"/>
</dbReference>
<comment type="caution">
    <text evidence="11">The sequence shown here is derived from an EMBL/GenBank/DDBJ whole genome shotgun (WGS) entry which is preliminary data.</text>
</comment>
<evidence type="ECO:0000256" key="2">
    <source>
        <dbReference type="ARBA" id="ARBA00022448"/>
    </source>
</evidence>
<keyword evidence="6 9" id="KW-1133">Transmembrane helix</keyword>
<comment type="subcellular location">
    <subcellularLocation>
        <location evidence="1 9">Cell inner membrane</location>
        <topology evidence="1 9">Multi-pass membrane protein</topology>
    </subcellularLocation>
</comment>
<dbReference type="GO" id="GO:0015740">
    <property type="term" value="P:C4-dicarboxylate transport"/>
    <property type="evidence" value="ECO:0007669"/>
    <property type="project" value="TreeGrafter"/>
</dbReference>
<keyword evidence="7 9" id="KW-0472">Membrane</keyword>
<evidence type="ECO:0000256" key="9">
    <source>
        <dbReference type="RuleBase" id="RU369079"/>
    </source>
</evidence>
<feature type="transmembrane region" description="Helical" evidence="9">
    <location>
        <begin position="12"/>
        <end position="35"/>
    </location>
</feature>
<dbReference type="GO" id="GO:0022857">
    <property type="term" value="F:transmembrane transporter activity"/>
    <property type="evidence" value="ECO:0007669"/>
    <property type="project" value="UniProtKB-UniRule"/>
</dbReference>
<keyword evidence="12" id="KW-1185">Reference proteome</keyword>
<gene>
    <name evidence="11" type="ORF">AWJ14_13580</name>
</gene>
<dbReference type="AlphaFoldDB" id="A0A1C1YY70"/>
<evidence type="ECO:0000256" key="8">
    <source>
        <dbReference type="ARBA" id="ARBA00038436"/>
    </source>
</evidence>
<evidence type="ECO:0000256" key="7">
    <source>
        <dbReference type="ARBA" id="ARBA00023136"/>
    </source>
</evidence>
<dbReference type="InterPro" id="IPR007387">
    <property type="entry name" value="TRAP_DctQ"/>
</dbReference>
<comment type="subunit">
    <text evidence="9">The complex comprises the extracytoplasmic solute receptor protein and the two transmembrane proteins.</text>
</comment>
<dbReference type="PANTHER" id="PTHR35011">
    <property type="entry name" value="2,3-DIKETO-L-GULONATE TRAP TRANSPORTER SMALL PERMEASE PROTEIN YIAM"/>
    <property type="match status" value="1"/>
</dbReference>
<dbReference type="InterPro" id="IPR055348">
    <property type="entry name" value="DctQ"/>
</dbReference>